<sequence>MGLRSVSLKNFTLIVFAMLPLSTMVNAKLRTTAAIDTSYNNNSVQGDDFGERDSSSLVIQPRVGLILETQKLQAFLNVNHRYIEDSSSIETNEGIGRNNKSSLTNYSYKVEVVAVPDILNLSARGNQSYRDVDITNALISNEDFSNSQLAKTKTDALGFDLTLDQSNFMGLQVNGDSTSVTSDESFFLENGLDSQNDSLNAYFYSGPNLKSISWNVNGNYNKTQGRASNDIESRMVNGNLYIGLFSNFRLVGTANSESNIITSTSESEGQEELKYDSYGAGLSWFRSAEQFIDVTYNISSRQDQERDKFLGTRFIWRFSPRTRISGEYGRRFYGESGQFAISYNMRKLRLDASYTEALTTFSRLVAGETINGIFVCPIGATSIIECYLPDSINYELQPGEQFTNLSLNLAELSEESTLRKSFQTSVGYDFRKFSVALTAQSSDFEYVQTSRKQNDFNTFLSLNLEVSKKSSVNWTNAYGKSTRNISDETQSIDDRTLSSTLTYKHTLNRHAKVFLSYQITDKDSPIENRDFTSRRLTLRYSFTFL</sequence>
<evidence type="ECO:0000313" key="2">
    <source>
        <dbReference type="Proteomes" id="UP000006334"/>
    </source>
</evidence>
<dbReference type="Proteomes" id="UP000006334">
    <property type="component" value="Unassembled WGS sequence"/>
</dbReference>
<evidence type="ECO:0008006" key="3">
    <source>
        <dbReference type="Google" id="ProtNLM"/>
    </source>
</evidence>
<protein>
    <recommendedName>
        <fullName evidence="3">TIGR03016 family PEP-CTERM system-associated outer membrane protein</fullName>
    </recommendedName>
</protein>
<dbReference type="Gene3D" id="2.40.160.10">
    <property type="entry name" value="Porin"/>
    <property type="match status" value="1"/>
</dbReference>
<comment type="caution">
    <text evidence="1">The sequence shown here is derived from an EMBL/GenBank/DDBJ whole genome shotgun (WGS) entry which is preliminary data.</text>
</comment>
<reference evidence="1 2" key="1">
    <citation type="journal article" date="2017" name="Antonie Van Leeuwenhoek">
        <title>Rhizobium rhizosphaerae sp. nov., a novel species isolated from rice rhizosphere.</title>
        <authorList>
            <person name="Zhao J.J."/>
            <person name="Zhang J."/>
            <person name="Zhang R.J."/>
            <person name="Zhang C.W."/>
            <person name="Yin H.Q."/>
            <person name="Zhang X.X."/>
        </authorList>
    </citation>
    <scope>NUCLEOTIDE SEQUENCE [LARGE SCALE GENOMIC DNA]</scope>
    <source>
        <strain evidence="1 2">E3</strain>
    </source>
</reference>
<evidence type="ECO:0000313" key="1">
    <source>
        <dbReference type="EMBL" id="GAC13324.1"/>
    </source>
</evidence>
<dbReference type="AlphaFoldDB" id="K6WY03"/>
<name>K6WY03_9ALTE</name>
<gene>
    <name evidence="1" type="ORF">GLIP_0678</name>
</gene>
<proteinExistence type="predicted"/>
<dbReference type="EMBL" id="BAEN01000018">
    <property type="protein sequence ID" value="GAC13324.1"/>
    <property type="molecule type" value="Genomic_DNA"/>
</dbReference>
<organism evidence="1 2">
    <name type="scientific">Aliiglaciecola lipolytica E3</name>
    <dbReference type="NCBI Taxonomy" id="1127673"/>
    <lineage>
        <taxon>Bacteria</taxon>
        <taxon>Pseudomonadati</taxon>
        <taxon>Pseudomonadota</taxon>
        <taxon>Gammaproteobacteria</taxon>
        <taxon>Alteromonadales</taxon>
        <taxon>Alteromonadaceae</taxon>
        <taxon>Aliiglaciecola</taxon>
    </lineage>
</organism>
<dbReference type="InterPro" id="IPR023614">
    <property type="entry name" value="Porin_dom_sf"/>
</dbReference>
<keyword evidence="2" id="KW-1185">Reference proteome</keyword>
<dbReference type="STRING" id="1127673.GLIP_0678"/>
<dbReference type="eggNOG" id="ENOG502Z8V9">
    <property type="taxonomic scope" value="Bacteria"/>
</dbReference>
<accession>K6WY03</accession>